<evidence type="ECO:0000313" key="2">
    <source>
        <dbReference type="EMBL" id="MBS2098721.1"/>
    </source>
</evidence>
<keyword evidence="3" id="KW-1185">Reference proteome</keyword>
<accession>A0ABS5JUY9</accession>
<name>A0ABS5JUY9_9BACT</name>
<keyword evidence="1" id="KW-0472">Membrane</keyword>
<dbReference type="RefSeq" id="WP_212215964.1">
    <property type="nucleotide sequence ID" value="NZ_JAGUCO010000006.1"/>
</dbReference>
<proteinExistence type="predicted"/>
<feature type="transmembrane region" description="Helical" evidence="1">
    <location>
        <begin position="147"/>
        <end position="165"/>
    </location>
</feature>
<protein>
    <submittedName>
        <fullName evidence="2">Uncharacterized protein</fullName>
    </submittedName>
</protein>
<dbReference type="Proteomes" id="UP000708576">
    <property type="component" value="Unassembled WGS sequence"/>
</dbReference>
<sequence length="353" mass="40229">MKIDKNNYEAYLLDYLEGNITPEDKAILFSFLDDNPELKSNLDVPVDLILPNPNIGPSFDKASLKKHEAEEFDLSPIEYLYIKEQEEGLTEVEKNEQSILEPNEDKRSKERKLYSISFLKPDLKIHLSNKSQLKHFTINKFISQIRLQHVAAVIAVLLIASALWFTPKQYTRNSMAVIVDREETSTNTESDLIAKTEPKVDKTPLIIKTPPSKDSLMQIAKDPMGKQKNINKNKTAVTQPKKQIIVAQKLSTRSDINLNQTKEINGYEYALNVMMPQYLSNNILSRELAEIYKKIETDEEVPTKNIALVEGGVKFINFFSKDAVSLDKYYDKEGNLIGYNLQGNGLSVKRNAQ</sequence>
<reference evidence="2 3" key="1">
    <citation type="journal article" date="2015" name="Int. J. Syst. Evol. Microbiol.">
        <title>Carboxylicivirga linearis sp. nov., isolated from a sea cucumber culture pond.</title>
        <authorList>
            <person name="Wang F.Q."/>
            <person name="Zhou Y.X."/>
            <person name="Lin X.Z."/>
            <person name="Chen G.J."/>
            <person name="Du Z.J."/>
        </authorList>
    </citation>
    <scope>NUCLEOTIDE SEQUENCE [LARGE SCALE GENOMIC DNA]</scope>
    <source>
        <strain evidence="2 3">FB218</strain>
    </source>
</reference>
<gene>
    <name evidence="2" type="ORF">KEM10_10560</name>
</gene>
<keyword evidence="1" id="KW-1133">Transmembrane helix</keyword>
<dbReference type="EMBL" id="JAGUCO010000006">
    <property type="protein sequence ID" value="MBS2098721.1"/>
    <property type="molecule type" value="Genomic_DNA"/>
</dbReference>
<keyword evidence="1" id="KW-0812">Transmembrane</keyword>
<comment type="caution">
    <text evidence="2">The sequence shown here is derived from an EMBL/GenBank/DDBJ whole genome shotgun (WGS) entry which is preliminary data.</text>
</comment>
<organism evidence="2 3">
    <name type="scientific">Carboxylicivirga linearis</name>
    <dbReference type="NCBI Taxonomy" id="1628157"/>
    <lineage>
        <taxon>Bacteria</taxon>
        <taxon>Pseudomonadati</taxon>
        <taxon>Bacteroidota</taxon>
        <taxon>Bacteroidia</taxon>
        <taxon>Marinilabiliales</taxon>
        <taxon>Marinilabiliaceae</taxon>
        <taxon>Carboxylicivirga</taxon>
    </lineage>
</organism>
<evidence type="ECO:0000256" key="1">
    <source>
        <dbReference type="SAM" id="Phobius"/>
    </source>
</evidence>
<evidence type="ECO:0000313" key="3">
    <source>
        <dbReference type="Proteomes" id="UP000708576"/>
    </source>
</evidence>